<evidence type="ECO:0000256" key="6">
    <source>
        <dbReference type="SAM" id="Phobius"/>
    </source>
</evidence>
<evidence type="ECO:0000256" key="4">
    <source>
        <dbReference type="ARBA" id="ARBA00022989"/>
    </source>
</evidence>
<dbReference type="Proteomes" id="UP000070444">
    <property type="component" value="Unassembled WGS sequence"/>
</dbReference>
<dbReference type="GO" id="GO:0042910">
    <property type="term" value="F:xenobiotic transmembrane transporter activity"/>
    <property type="evidence" value="ECO:0007669"/>
    <property type="project" value="InterPro"/>
</dbReference>
<keyword evidence="3 6" id="KW-0812">Transmembrane</keyword>
<feature type="transmembrane region" description="Helical" evidence="6">
    <location>
        <begin position="351"/>
        <end position="371"/>
    </location>
</feature>
<keyword evidence="5 6" id="KW-0472">Membrane</keyword>
<name>A0A137PAB2_CONC2</name>
<feature type="transmembrane region" description="Helical" evidence="6">
    <location>
        <begin position="131"/>
        <end position="149"/>
    </location>
</feature>
<keyword evidence="8" id="KW-1185">Reference proteome</keyword>
<feature type="transmembrane region" description="Helical" evidence="6">
    <location>
        <begin position="279"/>
        <end position="302"/>
    </location>
</feature>
<dbReference type="Pfam" id="PF01554">
    <property type="entry name" value="MatE"/>
    <property type="match status" value="2"/>
</dbReference>
<evidence type="ECO:0000313" key="8">
    <source>
        <dbReference type="Proteomes" id="UP000070444"/>
    </source>
</evidence>
<feature type="transmembrane region" description="Helical" evidence="6">
    <location>
        <begin position="308"/>
        <end position="330"/>
    </location>
</feature>
<evidence type="ECO:0000256" key="2">
    <source>
        <dbReference type="ARBA" id="ARBA00010199"/>
    </source>
</evidence>
<feature type="transmembrane region" description="Helical" evidence="6">
    <location>
        <begin position="201"/>
        <end position="219"/>
    </location>
</feature>
<dbReference type="OrthoDB" id="2126698at2759"/>
<feature type="transmembrane region" description="Helical" evidence="6">
    <location>
        <begin position="239"/>
        <end position="258"/>
    </location>
</feature>
<evidence type="ECO:0000256" key="3">
    <source>
        <dbReference type="ARBA" id="ARBA00022692"/>
    </source>
</evidence>
<feature type="transmembrane region" description="Helical" evidence="6">
    <location>
        <begin position="419"/>
        <end position="442"/>
    </location>
</feature>
<gene>
    <name evidence="7" type="ORF">CONCODRAFT_56921</name>
</gene>
<feature type="transmembrane region" description="Helical" evidence="6">
    <location>
        <begin position="169"/>
        <end position="189"/>
    </location>
</feature>
<evidence type="ECO:0000313" key="7">
    <source>
        <dbReference type="EMBL" id="KXN71892.1"/>
    </source>
</evidence>
<feature type="transmembrane region" description="Helical" evidence="6">
    <location>
        <begin position="90"/>
        <end position="110"/>
    </location>
</feature>
<feature type="transmembrane region" description="Helical" evidence="6">
    <location>
        <begin position="391"/>
        <end position="412"/>
    </location>
</feature>
<feature type="transmembrane region" description="Helical" evidence="6">
    <location>
        <begin position="57"/>
        <end position="78"/>
    </location>
</feature>
<dbReference type="GO" id="GO:1990961">
    <property type="term" value="P:xenobiotic detoxification by transmembrane export across the plasma membrane"/>
    <property type="evidence" value="ECO:0007669"/>
    <property type="project" value="InterPro"/>
</dbReference>
<comment type="similarity">
    <text evidence="2">Belongs to the multi antimicrobial extrusion (MATE) (TC 2.A.66.1) family.</text>
</comment>
<feature type="transmembrane region" description="Helical" evidence="6">
    <location>
        <begin position="448"/>
        <end position="471"/>
    </location>
</feature>
<evidence type="ECO:0000256" key="5">
    <source>
        <dbReference type="ARBA" id="ARBA00023136"/>
    </source>
</evidence>
<dbReference type="NCBIfam" id="TIGR00797">
    <property type="entry name" value="matE"/>
    <property type="match status" value="1"/>
</dbReference>
<organism evidence="7 8">
    <name type="scientific">Conidiobolus coronatus (strain ATCC 28846 / CBS 209.66 / NRRL 28638)</name>
    <name type="common">Delacroixia coronata</name>
    <dbReference type="NCBI Taxonomy" id="796925"/>
    <lineage>
        <taxon>Eukaryota</taxon>
        <taxon>Fungi</taxon>
        <taxon>Fungi incertae sedis</taxon>
        <taxon>Zoopagomycota</taxon>
        <taxon>Entomophthoromycotina</taxon>
        <taxon>Entomophthoromycetes</taxon>
        <taxon>Entomophthorales</taxon>
        <taxon>Ancylistaceae</taxon>
        <taxon>Conidiobolus</taxon>
    </lineage>
</organism>
<reference evidence="7 8" key="1">
    <citation type="journal article" date="2015" name="Genome Biol. Evol.">
        <title>Phylogenomic analyses indicate that early fungi evolved digesting cell walls of algal ancestors of land plants.</title>
        <authorList>
            <person name="Chang Y."/>
            <person name="Wang S."/>
            <person name="Sekimoto S."/>
            <person name="Aerts A.L."/>
            <person name="Choi C."/>
            <person name="Clum A."/>
            <person name="LaButti K.M."/>
            <person name="Lindquist E.A."/>
            <person name="Yee Ngan C."/>
            <person name="Ohm R.A."/>
            <person name="Salamov A.A."/>
            <person name="Grigoriev I.V."/>
            <person name="Spatafora J.W."/>
            <person name="Berbee M.L."/>
        </authorList>
    </citation>
    <scope>NUCLEOTIDE SEQUENCE [LARGE SCALE GENOMIC DNA]</scope>
    <source>
        <strain evidence="7 8">NRRL 28638</strain>
    </source>
</reference>
<dbReference type="GO" id="GO:0015297">
    <property type="term" value="F:antiporter activity"/>
    <property type="evidence" value="ECO:0007669"/>
    <property type="project" value="InterPro"/>
</dbReference>
<dbReference type="OMA" id="GQWAIGI"/>
<proteinExistence type="inferred from homology"/>
<accession>A0A137PAB2</accession>
<keyword evidence="4 6" id="KW-1133">Transmembrane helix</keyword>
<dbReference type="CDD" id="cd13132">
    <property type="entry name" value="MATE_eukaryotic"/>
    <property type="match status" value="1"/>
</dbReference>
<dbReference type="AlphaFoldDB" id="A0A137PAB2"/>
<dbReference type="STRING" id="796925.A0A137PAB2"/>
<dbReference type="InterPro" id="IPR045069">
    <property type="entry name" value="MATE_euk"/>
</dbReference>
<evidence type="ECO:0000256" key="1">
    <source>
        <dbReference type="ARBA" id="ARBA00004141"/>
    </source>
</evidence>
<dbReference type="InterPro" id="IPR002528">
    <property type="entry name" value="MATE_fam"/>
</dbReference>
<sequence>MIANSSNNESHNPTESTSLIFKPVQNPIDIEDLKTLKTSDYLEECWNIYHKSIPVSLGVIVQKMIGYISVFFIGQYFGKYELAAASLSNMFAGITGWSLAYSMSSVLNTLCSQAFTGSSDVKLVGVYLQRGILITSMMFVPIGIVWWNTEYILNLLSVDAQLASMCGTFLRILLLGSAPYIVFNCLNNYLIAQGITTVQSYISAIVLLFHILFNYILIVNPSTRIGFIGAPLATALSEWAMLILALLYTVFVNGYQAWGGWSRSSLNGWGPFVKMGLSNIIMTCSEWWAFEILALGASYLGIVPLASFSVVMSLIDLFYNINFGVATIAGNRVGNLIGDSMVNKAIFTTRCAFITSIFCSFLNISIFLGFKRFFASLFTQDTDVIELAVSILPYVACFHVFDGLSTISGFILRGQERHNIGAIINSLGYYLISIPLGFYLAFKVHMGLSGFYTAITITLILTSSGLIYAVNTANWNEIVQRCKIRLNAENQSDL</sequence>
<protein>
    <submittedName>
        <fullName evidence="7">MATE efflux family protein</fullName>
    </submittedName>
</protein>
<comment type="subcellular location">
    <subcellularLocation>
        <location evidence="1">Membrane</location>
        <topology evidence="1">Multi-pass membrane protein</topology>
    </subcellularLocation>
</comment>
<dbReference type="PANTHER" id="PTHR11206">
    <property type="entry name" value="MULTIDRUG RESISTANCE PROTEIN"/>
    <property type="match status" value="1"/>
</dbReference>
<dbReference type="EMBL" id="KQ964464">
    <property type="protein sequence ID" value="KXN71892.1"/>
    <property type="molecule type" value="Genomic_DNA"/>
</dbReference>
<dbReference type="GO" id="GO:0016020">
    <property type="term" value="C:membrane"/>
    <property type="evidence" value="ECO:0007669"/>
    <property type="project" value="UniProtKB-SubCell"/>
</dbReference>